<dbReference type="EMBL" id="KN824295">
    <property type="protein sequence ID" value="KIM27967.1"/>
    <property type="molecule type" value="Genomic_DNA"/>
</dbReference>
<dbReference type="Pfam" id="PF24883">
    <property type="entry name" value="NPHP3_N"/>
    <property type="match status" value="1"/>
</dbReference>
<keyword evidence="2" id="KW-0677">Repeat</keyword>
<dbReference type="OrthoDB" id="21416at2759"/>
<dbReference type="Gene3D" id="2.130.10.10">
    <property type="entry name" value="YVTN repeat-like/Quinoprotein amine dehydrogenase"/>
    <property type="match status" value="3"/>
</dbReference>
<keyword evidence="1 3" id="KW-0853">WD repeat</keyword>
<dbReference type="Pfam" id="PF00400">
    <property type="entry name" value="WD40"/>
    <property type="match status" value="3"/>
</dbReference>
<evidence type="ECO:0000256" key="3">
    <source>
        <dbReference type="PROSITE-ProRule" id="PRU00221"/>
    </source>
</evidence>
<dbReference type="InterPro" id="IPR019775">
    <property type="entry name" value="WD40_repeat_CS"/>
</dbReference>
<keyword evidence="6" id="KW-1185">Reference proteome</keyword>
<evidence type="ECO:0000259" key="4">
    <source>
        <dbReference type="Pfam" id="PF24883"/>
    </source>
</evidence>
<dbReference type="InterPro" id="IPR011047">
    <property type="entry name" value="Quinoprotein_ADH-like_sf"/>
</dbReference>
<feature type="repeat" description="WD" evidence="3">
    <location>
        <begin position="958"/>
        <end position="999"/>
    </location>
</feature>
<evidence type="ECO:0000256" key="2">
    <source>
        <dbReference type="ARBA" id="ARBA00022737"/>
    </source>
</evidence>
<dbReference type="STRING" id="933852.A0A0C2XFV3"/>
<organism evidence="5 6">
    <name type="scientific">Serendipita vermifera MAFF 305830</name>
    <dbReference type="NCBI Taxonomy" id="933852"/>
    <lineage>
        <taxon>Eukaryota</taxon>
        <taxon>Fungi</taxon>
        <taxon>Dikarya</taxon>
        <taxon>Basidiomycota</taxon>
        <taxon>Agaricomycotina</taxon>
        <taxon>Agaricomycetes</taxon>
        <taxon>Sebacinales</taxon>
        <taxon>Serendipitaceae</taxon>
        <taxon>Serendipita</taxon>
    </lineage>
</organism>
<feature type="repeat" description="WD" evidence="3">
    <location>
        <begin position="1094"/>
        <end position="1135"/>
    </location>
</feature>
<dbReference type="InterPro" id="IPR001680">
    <property type="entry name" value="WD40_rpt"/>
</dbReference>
<evidence type="ECO:0000256" key="1">
    <source>
        <dbReference type="ARBA" id="ARBA00022574"/>
    </source>
</evidence>
<reference evidence="6" key="2">
    <citation type="submission" date="2015-01" db="EMBL/GenBank/DDBJ databases">
        <title>Evolutionary Origins and Diversification of the Mycorrhizal Mutualists.</title>
        <authorList>
            <consortium name="DOE Joint Genome Institute"/>
            <consortium name="Mycorrhizal Genomics Consortium"/>
            <person name="Kohler A."/>
            <person name="Kuo A."/>
            <person name="Nagy L.G."/>
            <person name="Floudas D."/>
            <person name="Copeland A."/>
            <person name="Barry K.W."/>
            <person name="Cichocki N."/>
            <person name="Veneault-Fourrey C."/>
            <person name="LaButti K."/>
            <person name="Lindquist E.A."/>
            <person name="Lipzen A."/>
            <person name="Lundell T."/>
            <person name="Morin E."/>
            <person name="Murat C."/>
            <person name="Riley R."/>
            <person name="Ohm R."/>
            <person name="Sun H."/>
            <person name="Tunlid A."/>
            <person name="Henrissat B."/>
            <person name="Grigoriev I.V."/>
            <person name="Hibbett D.S."/>
            <person name="Martin F."/>
        </authorList>
    </citation>
    <scope>NUCLEOTIDE SEQUENCE [LARGE SCALE GENOMIC DNA]</scope>
    <source>
        <strain evidence="6">MAFF 305830</strain>
    </source>
</reference>
<accession>A0A0C2XFV3</accession>
<gene>
    <name evidence="5" type="ORF">M408DRAFT_146551</name>
</gene>
<protein>
    <recommendedName>
        <fullName evidence="4">Nephrocystin 3-like N-terminal domain-containing protein</fullName>
    </recommendedName>
</protein>
<dbReference type="InterPro" id="IPR050349">
    <property type="entry name" value="WD_LIS1/nudF_dynein_reg"/>
</dbReference>
<sequence>MERMVEELGEDDRKPDSAWQAAGTNYMEAIRAVLLEASKSVKVSKKDAVSILQHFRSPGAENEKISSLKTILDNAFTDFLAETNVLLTQKTAQVVSSVADIQEQIANTIEGFTEDEAAEEEHEYDPISRVLYGLDIPLCQPGTRVALLEDIRRWAKDSTSKEQMFWLKDAAGTGKTTVAATLARDWLTNQTLAGRFFFTPNSLVASGVDQFCITIARDLAKQVPSFAAMITDAIKDVITLGFHQQFQRLIVEPLASLKPVEPLIFVIDALDNCDPEGREVLLNCILAQLTGIPQLKVMLTSRPIPDIVNILQGSNLVRGHDVQLLNIHDTSHTDIRIYIHSTLMKLTTDEREQLVQYSGGLFIVAATACRMLRWNGQPAKLLQRLISANSANHLDELYLEVLRQAVSDPLAHDMMMSVLQIIIVAFQPVSINTIKAFLPPSVEVDGFVQDLGAVLKDGNPDRPIKVLHPTFREFLAEVDRANGFLINSLSSHTLTAIGCLTTLDKLSEYDVLGIGKEQKPLPVNMDVQDLETKVIKGTTAAIRYAASYWTFHVARCLENHDIWSKVLQFLNSRLLSWIELMSWRGTLGDCIQGLSQLRIEILRGMRNKRLLLDYAETVKITHGYQFILQHQPMIQESALHTYSSALAFTPRGSTLFDAYRESYAIHIPRIIATTLDHWSTRELLTGHTSYIRQIGFSPDGSRLATRAEDRSLILWDTTSGAIVGHRFNAGANDRVVSFSFSIDGQRLAFTTESSKIHVWNVINGKESDPAIDVGSGKMVQIAFSPTKPYIISASAESPNSRSEADNNIRVWSLLTHQRVGKPMRLNGNARCIAISPDGCRVACVAKHSSRWQSPGSATLWSLDTFSLISEYGMRVIHDMICVAYSPIGNRFVTWDQDATIYLRDGFTGDEISLIEGPESSLRGVCFSPDGNKMASFYGWENPVLHIWNPITGAKNVTLSGHTSTINGAFFSQDSCRIASIALDQVVLVWDANTGNSLESFFSGYTGNITNPVLSLDWNKLATEAHNHQTNLHDRNAGTMQGDENYEDIDLDLAPPNIAFSPNREVVACGYADLNERSDLGLWSLETCTRVGVPMVGHKSGIEALSFSHDGHLVASASSDNTLRIWDAATGLPVGRPFPVHDPHCTMFSPDDQLVACGWFHTIKVWNIATRKEVWSTDKNHGRCNLAFSPESLRLAGFSEGKICIWDLVPRSASLSTITTARATPFRRVAFHPGGDMIATTESTKIYIWKVADQVIPLYEMSMSSPSDFHLGFSFDGAFLAYGSSVWSLDPLTQEPNLLNHQARCNPPLDWRGFPHSLLTYREGWIHSASPSGRLLPIPRHLWDHFDNWSACGRKIVIWTQERLSMVIDCTPLLE</sequence>
<dbReference type="SUPFAM" id="SSF52540">
    <property type="entry name" value="P-loop containing nucleoside triphosphate hydrolases"/>
    <property type="match status" value="1"/>
</dbReference>
<dbReference type="SUPFAM" id="SSF50998">
    <property type="entry name" value="Quinoprotein alcohol dehydrogenase-like"/>
    <property type="match status" value="2"/>
</dbReference>
<dbReference type="PROSITE" id="PS50082">
    <property type="entry name" value="WD_REPEATS_2"/>
    <property type="match status" value="3"/>
</dbReference>
<feature type="domain" description="Nephrocystin 3-like N-terminal" evidence="4">
    <location>
        <begin position="149"/>
        <end position="302"/>
    </location>
</feature>
<reference evidence="5 6" key="1">
    <citation type="submission" date="2014-04" db="EMBL/GenBank/DDBJ databases">
        <authorList>
            <consortium name="DOE Joint Genome Institute"/>
            <person name="Kuo A."/>
            <person name="Zuccaro A."/>
            <person name="Kohler A."/>
            <person name="Nagy L.G."/>
            <person name="Floudas D."/>
            <person name="Copeland A."/>
            <person name="Barry K.W."/>
            <person name="Cichocki N."/>
            <person name="Veneault-Fourrey C."/>
            <person name="LaButti K."/>
            <person name="Lindquist E.A."/>
            <person name="Lipzen A."/>
            <person name="Lundell T."/>
            <person name="Morin E."/>
            <person name="Murat C."/>
            <person name="Sun H."/>
            <person name="Tunlid A."/>
            <person name="Henrissat B."/>
            <person name="Grigoriev I.V."/>
            <person name="Hibbett D.S."/>
            <person name="Martin F."/>
            <person name="Nordberg H.P."/>
            <person name="Cantor M.N."/>
            <person name="Hua S.X."/>
        </authorList>
    </citation>
    <scope>NUCLEOTIDE SEQUENCE [LARGE SCALE GENOMIC DNA]</scope>
    <source>
        <strain evidence="5 6">MAFF 305830</strain>
    </source>
</reference>
<dbReference type="SMART" id="SM00320">
    <property type="entry name" value="WD40"/>
    <property type="match status" value="10"/>
</dbReference>
<dbReference type="PANTHER" id="PTHR44129">
    <property type="entry name" value="WD REPEAT-CONTAINING PROTEIN POP1"/>
    <property type="match status" value="1"/>
</dbReference>
<evidence type="ECO:0000313" key="5">
    <source>
        <dbReference type="EMBL" id="KIM27967.1"/>
    </source>
</evidence>
<proteinExistence type="predicted"/>
<dbReference type="HOGENOM" id="CLU_000288_6_3_1"/>
<dbReference type="InterPro" id="IPR027417">
    <property type="entry name" value="P-loop_NTPase"/>
</dbReference>
<dbReference type="Proteomes" id="UP000054097">
    <property type="component" value="Unassembled WGS sequence"/>
</dbReference>
<evidence type="ECO:0000313" key="6">
    <source>
        <dbReference type="Proteomes" id="UP000054097"/>
    </source>
</evidence>
<dbReference type="InterPro" id="IPR015943">
    <property type="entry name" value="WD40/YVTN_repeat-like_dom_sf"/>
</dbReference>
<dbReference type="InterPro" id="IPR056884">
    <property type="entry name" value="NPHP3-like_N"/>
</dbReference>
<dbReference type="PROSITE" id="PS00678">
    <property type="entry name" value="WD_REPEATS_1"/>
    <property type="match status" value="2"/>
</dbReference>
<name>A0A0C2XFV3_SERVB</name>
<dbReference type="PROSITE" id="PS50294">
    <property type="entry name" value="WD_REPEATS_REGION"/>
    <property type="match status" value="3"/>
</dbReference>
<feature type="repeat" description="WD" evidence="3">
    <location>
        <begin position="684"/>
        <end position="725"/>
    </location>
</feature>
<dbReference type="Gene3D" id="3.40.50.300">
    <property type="entry name" value="P-loop containing nucleotide triphosphate hydrolases"/>
    <property type="match status" value="1"/>
</dbReference>